<reference evidence="4 5" key="1">
    <citation type="journal article" date="2019" name="Gigascience">
        <title>Whole-genome sequence of the oriental lung fluke Paragonimus westermani.</title>
        <authorList>
            <person name="Oey H."/>
            <person name="Zakrzewski M."/>
            <person name="Narain K."/>
            <person name="Devi K.R."/>
            <person name="Agatsuma T."/>
            <person name="Nawaratna S."/>
            <person name="Gobert G.N."/>
            <person name="Jones M.K."/>
            <person name="Ragan M.A."/>
            <person name="McManus D.P."/>
            <person name="Krause L."/>
        </authorList>
    </citation>
    <scope>NUCLEOTIDE SEQUENCE [LARGE SCALE GENOMIC DNA]</scope>
    <source>
        <strain evidence="4 5">IND2009</strain>
    </source>
</reference>
<sequence>MEQNQIDSNVLVGGSTRISKIQELIREFFNDKEPSLDINPDDADANGAAVEVGVLDDIESTGGVALLNVCPLTIGIETVGDIMTKLISWNTVIPTIK</sequence>
<evidence type="ECO:0000256" key="2">
    <source>
        <dbReference type="ARBA" id="ARBA00022741"/>
    </source>
</evidence>
<dbReference type="InterPro" id="IPR043129">
    <property type="entry name" value="ATPase_NBD"/>
</dbReference>
<organism evidence="4 5">
    <name type="scientific">Paragonimus westermani</name>
    <dbReference type="NCBI Taxonomy" id="34504"/>
    <lineage>
        <taxon>Eukaryota</taxon>
        <taxon>Metazoa</taxon>
        <taxon>Spiralia</taxon>
        <taxon>Lophotrochozoa</taxon>
        <taxon>Platyhelminthes</taxon>
        <taxon>Trematoda</taxon>
        <taxon>Digenea</taxon>
        <taxon>Plagiorchiida</taxon>
        <taxon>Troglotremata</taxon>
        <taxon>Troglotrematidae</taxon>
        <taxon>Paragonimus</taxon>
    </lineage>
</organism>
<comment type="similarity">
    <text evidence="1">Belongs to the heat shock protein 70 family.</text>
</comment>
<dbReference type="InterPro" id="IPR029047">
    <property type="entry name" value="HSP70_peptide-bd_sf"/>
</dbReference>
<dbReference type="SUPFAM" id="SSF100920">
    <property type="entry name" value="Heat shock protein 70kD (HSP70), peptide-binding domain"/>
    <property type="match status" value="1"/>
</dbReference>
<keyword evidence="5" id="KW-1185">Reference proteome</keyword>
<evidence type="ECO:0000313" key="4">
    <source>
        <dbReference type="EMBL" id="KAA3675977.1"/>
    </source>
</evidence>
<dbReference type="Gene3D" id="2.60.34.10">
    <property type="entry name" value="Substrate Binding Domain Of DNAk, Chain A, domain 1"/>
    <property type="match status" value="1"/>
</dbReference>
<dbReference type="Pfam" id="PF00012">
    <property type="entry name" value="HSP70"/>
    <property type="match status" value="1"/>
</dbReference>
<dbReference type="AlphaFoldDB" id="A0A5J4NK74"/>
<dbReference type="InterPro" id="IPR013126">
    <property type="entry name" value="Hsp_70_fam"/>
</dbReference>
<dbReference type="GO" id="GO:0140662">
    <property type="term" value="F:ATP-dependent protein folding chaperone"/>
    <property type="evidence" value="ECO:0007669"/>
    <property type="project" value="InterPro"/>
</dbReference>
<gene>
    <name evidence="4" type="ORF">DEA37_0013897</name>
</gene>
<dbReference type="PANTHER" id="PTHR19375">
    <property type="entry name" value="HEAT SHOCK PROTEIN 70KDA"/>
    <property type="match status" value="1"/>
</dbReference>
<accession>A0A5J4NK74</accession>
<dbReference type="SUPFAM" id="SSF53067">
    <property type="entry name" value="Actin-like ATPase domain"/>
    <property type="match status" value="1"/>
</dbReference>
<dbReference type="Gene3D" id="3.30.420.40">
    <property type="match status" value="2"/>
</dbReference>
<dbReference type="PRINTS" id="PR00301">
    <property type="entry name" value="HEATSHOCK70"/>
</dbReference>
<evidence type="ECO:0000256" key="3">
    <source>
        <dbReference type="ARBA" id="ARBA00022840"/>
    </source>
</evidence>
<protein>
    <submittedName>
        <fullName evidence="4">Uncharacterized protein</fullName>
    </submittedName>
</protein>
<proteinExistence type="inferred from homology"/>
<keyword evidence="3" id="KW-0067">ATP-binding</keyword>
<name>A0A5J4NK74_9TREM</name>
<keyword evidence="2" id="KW-0547">Nucleotide-binding</keyword>
<dbReference type="GO" id="GO:0005524">
    <property type="term" value="F:ATP binding"/>
    <property type="evidence" value="ECO:0007669"/>
    <property type="project" value="UniProtKB-KW"/>
</dbReference>
<evidence type="ECO:0000256" key="1">
    <source>
        <dbReference type="ARBA" id="ARBA00007381"/>
    </source>
</evidence>
<dbReference type="Proteomes" id="UP000324629">
    <property type="component" value="Unassembled WGS sequence"/>
</dbReference>
<evidence type="ECO:0000313" key="5">
    <source>
        <dbReference type="Proteomes" id="UP000324629"/>
    </source>
</evidence>
<comment type="caution">
    <text evidence="4">The sequence shown here is derived from an EMBL/GenBank/DDBJ whole genome shotgun (WGS) entry which is preliminary data.</text>
</comment>
<dbReference type="EMBL" id="QNGE01002212">
    <property type="protein sequence ID" value="KAA3675977.1"/>
    <property type="molecule type" value="Genomic_DNA"/>
</dbReference>